<evidence type="ECO:0000313" key="19">
    <source>
        <dbReference type="EMBL" id="KAK7484073.1"/>
    </source>
</evidence>
<feature type="transmembrane region" description="Helical" evidence="15">
    <location>
        <begin position="528"/>
        <end position="548"/>
    </location>
</feature>
<sequence length="890" mass="99367">MDTASIRKRNHGEDPRKIQPSSNTQSSSAGILLQEKTANLDGRIVCLFLMLLYGAIWLLIHWRISQFPTPLDPKDAKPSDFVEKRARTHLDKLTQLGPRVAGSASNFAAEKYILGEIGKVKAACNPTHTFEVDVQTVSGTFVMDFEALGIGKYASVYENQKNILVKLGPSGSNDSVLINCHYDTVIDSPGASDDAVSCCVMLEMLRALSRDEKSLRHNILFLFNGAEENILQASHGFITQHRWASTVRAFVNLDSAGAGGWELLFQTGPEHPWLIETYIASTPYPHTSVMGQEIFQSGLVPSDTDFRIFRDYGHIPGLDIAHIRNGYVYHTRNDLPEFVEPGCLQRAGENLLALLQGLVSSPLLTNPGDYRHGSLVFFDFIGMFVVAYPKRLAVVLNWIAIAAVFTAVVLKRLRNPQKAERGQKLVHLVNAIGAVIVTWGVLLLTAVAMALMMTWIGRDMSYFTYPFNIVWLFVLPSVAAAISFHLLLKRVLYQGWSGQEVAALILEANLVVWSVILAVLTFNNIMSAYIPLMLIVFPGLSHVMAKLLKLGVPNDSMQLTQIVIGTALPLAYIMYIGSTVLTFFIPIMGRVGTEEKPDVSISLMTLLPITAVLPFQLGLVYSSHHVGAVIKGLLAVALLGVLAVIFTPLGFPFGTREQSSQQRINIVHADRQFHSKSGEVIKRESSLWLKPFDHKGYSQLEKELPDVFAQAQPGTCEGTYCGRPYLYPMLSRLDARKTIDLPAPFLNVPRVNVRLLNDTYILPEVRRMVFEMTGPDHVTIFFTPTPKAHVVRWTFGHGEPVFVSTLDDVDDTHFIYYAYGEKPTKPFEFSIDFYMDPTLPRDSVVVDMGFSGHYMHGEHQWTEPMLRLHHRLPPWTVSLGWSATYDAFQF</sequence>
<dbReference type="InterPro" id="IPR007484">
    <property type="entry name" value="Peptidase_M28"/>
</dbReference>
<evidence type="ECO:0000256" key="4">
    <source>
        <dbReference type="ARBA" id="ARBA00022670"/>
    </source>
</evidence>
<dbReference type="Pfam" id="PF22248">
    <property type="entry name" value="ERMP1_C"/>
    <property type="match status" value="1"/>
</dbReference>
<keyword evidence="11" id="KW-0482">Metalloprotease</keyword>
<feature type="transmembrane region" description="Helical" evidence="15">
    <location>
        <begin position="44"/>
        <end position="64"/>
    </location>
</feature>
<feature type="transmembrane region" description="Helical" evidence="15">
    <location>
        <begin position="633"/>
        <end position="653"/>
    </location>
</feature>
<feature type="domain" description="Endoplasmic reticulum metallopeptidase 1/1-A TM" evidence="18">
    <location>
        <begin position="426"/>
        <end position="642"/>
    </location>
</feature>
<comment type="similarity">
    <text evidence="3">Belongs to the peptidase M28 family.</text>
</comment>
<dbReference type="FunFam" id="3.40.630.10:FF:000008">
    <property type="entry name" value="Endoplasmic reticulum metallopeptidase 1"/>
    <property type="match status" value="1"/>
</dbReference>
<evidence type="ECO:0000256" key="9">
    <source>
        <dbReference type="ARBA" id="ARBA00022833"/>
    </source>
</evidence>
<keyword evidence="7" id="KW-0378">Hydrolase</keyword>
<dbReference type="Proteomes" id="UP001519460">
    <property type="component" value="Unassembled WGS sequence"/>
</dbReference>
<feature type="compositionally biased region" description="Polar residues" evidence="14">
    <location>
        <begin position="19"/>
        <end position="29"/>
    </location>
</feature>
<evidence type="ECO:0000256" key="2">
    <source>
        <dbReference type="ARBA" id="ARBA00004477"/>
    </source>
</evidence>
<feature type="transmembrane region" description="Helical" evidence="15">
    <location>
        <begin position="560"/>
        <end position="587"/>
    </location>
</feature>
<dbReference type="SUPFAM" id="SSF53187">
    <property type="entry name" value="Zn-dependent exopeptidases"/>
    <property type="match status" value="1"/>
</dbReference>
<accession>A0ABD0KAD9</accession>
<evidence type="ECO:0000256" key="14">
    <source>
        <dbReference type="SAM" id="MobiDB-lite"/>
    </source>
</evidence>
<evidence type="ECO:0000259" key="17">
    <source>
        <dbReference type="Pfam" id="PF22248"/>
    </source>
</evidence>
<dbReference type="InterPro" id="IPR053974">
    <property type="entry name" value="ERMP1_1-A_TM"/>
</dbReference>
<protein>
    <recommendedName>
        <fullName evidence="21">Peptide hydrolase</fullName>
    </recommendedName>
</protein>
<evidence type="ECO:0000256" key="8">
    <source>
        <dbReference type="ARBA" id="ARBA00022824"/>
    </source>
</evidence>
<organism evidence="19 20">
    <name type="scientific">Batillaria attramentaria</name>
    <dbReference type="NCBI Taxonomy" id="370345"/>
    <lineage>
        <taxon>Eukaryota</taxon>
        <taxon>Metazoa</taxon>
        <taxon>Spiralia</taxon>
        <taxon>Lophotrochozoa</taxon>
        <taxon>Mollusca</taxon>
        <taxon>Gastropoda</taxon>
        <taxon>Caenogastropoda</taxon>
        <taxon>Sorbeoconcha</taxon>
        <taxon>Cerithioidea</taxon>
        <taxon>Batillariidae</taxon>
        <taxon>Batillaria</taxon>
    </lineage>
</organism>
<feature type="region of interest" description="Disordered" evidence="14">
    <location>
        <begin position="1"/>
        <end position="29"/>
    </location>
</feature>
<name>A0ABD0KAD9_9CAEN</name>
<evidence type="ECO:0000256" key="10">
    <source>
        <dbReference type="ARBA" id="ARBA00022989"/>
    </source>
</evidence>
<dbReference type="CDD" id="cd03875">
    <property type="entry name" value="M28_Fxna_like"/>
    <property type="match status" value="1"/>
</dbReference>
<keyword evidence="20" id="KW-1185">Reference proteome</keyword>
<dbReference type="GO" id="GO:0006508">
    <property type="term" value="P:proteolysis"/>
    <property type="evidence" value="ECO:0007669"/>
    <property type="project" value="UniProtKB-KW"/>
</dbReference>
<keyword evidence="13" id="KW-0325">Glycoprotein</keyword>
<keyword evidence="5 15" id="KW-0812">Transmembrane</keyword>
<gene>
    <name evidence="19" type="ORF">BaRGS_00024685</name>
</gene>
<keyword evidence="4" id="KW-0645">Protease</keyword>
<dbReference type="Pfam" id="PF22249">
    <property type="entry name" value="ERMP1-TM"/>
    <property type="match status" value="1"/>
</dbReference>
<proteinExistence type="inferred from homology"/>
<keyword evidence="10 15" id="KW-1133">Transmembrane helix</keyword>
<keyword evidence="12 15" id="KW-0472">Membrane</keyword>
<evidence type="ECO:0000256" key="6">
    <source>
        <dbReference type="ARBA" id="ARBA00022723"/>
    </source>
</evidence>
<comment type="caution">
    <text evidence="19">The sequence shown here is derived from an EMBL/GenBank/DDBJ whole genome shotgun (WGS) entry which is preliminary data.</text>
</comment>
<feature type="transmembrane region" description="Helical" evidence="15">
    <location>
        <begin position="431"/>
        <end position="457"/>
    </location>
</feature>
<dbReference type="GO" id="GO:0046872">
    <property type="term" value="F:metal ion binding"/>
    <property type="evidence" value="ECO:0007669"/>
    <property type="project" value="UniProtKB-KW"/>
</dbReference>
<evidence type="ECO:0000313" key="20">
    <source>
        <dbReference type="Proteomes" id="UP001519460"/>
    </source>
</evidence>
<dbReference type="InterPro" id="IPR053973">
    <property type="entry name" value="ERMP1-like_C"/>
</dbReference>
<keyword evidence="9" id="KW-0862">Zinc</keyword>
<feature type="transmembrane region" description="Helical" evidence="15">
    <location>
        <begin position="392"/>
        <end position="410"/>
    </location>
</feature>
<evidence type="ECO:0000259" key="16">
    <source>
        <dbReference type="Pfam" id="PF04389"/>
    </source>
</evidence>
<evidence type="ECO:0000259" key="18">
    <source>
        <dbReference type="Pfam" id="PF22249"/>
    </source>
</evidence>
<dbReference type="Gene3D" id="3.40.630.10">
    <property type="entry name" value="Zn peptidases"/>
    <property type="match status" value="1"/>
</dbReference>
<dbReference type="GO" id="GO:0008237">
    <property type="term" value="F:metallopeptidase activity"/>
    <property type="evidence" value="ECO:0007669"/>
    <property type="project" value="UniProtKB-KW"/>
</dbReference>
<dbReference type="InterPro" id="IPR048024">
    <property type="entry name" value="Fxna-like_M28_dom"/>
</dbReference>
<feature type="transmembrane region" description="Helical" evidence="15">
    <location>
        <begin position="500"/>
        <end position="522"/>
    </location>
</feature>
<dbReference type="EMBL" id="JACVVK020000216">
    <property type="protein sequence ID" value="KAK7484073.1"/>
    <property type="molecule type" value="Genomic_DNA"/>
</dbReference>
<comment type="subcellular location">
    <subcellularLocation>
        <location evidence="2">Endoplasmic reticulum membrane</location>
        <topology evidence="2">Multi-pass membrane protein</topology>
    </subcellularLocation>
</comment>
<keyword evidence="6" id="KW-0479">Metal-binding</keyword>
<dbReference type="GO" id="GO:0005789">
    <property type="term" value="C:endoplasmic reticulum membrane"/>
    <property type="evidence" value="ECO:0007669"/>
    <property type="project" value="UniProtKB-SubCell"/>
</dbReference>
<feature type="domain" description="Peptidase M28" evidence="16">
    <location>
        <begin position="162"/>
        <end position="354"/>
    </location>
</feature>
<feature type="transmembrane region" description="Helical" evidence="15">
    <location>
        <begin position="469"/>
        <end position="488"/>
    </location>
</feature>
<dbReference type="InterPro" id="IPR045175">
    <property type="entry name" value="M28_fam"/>
</dbReference>
<keyword evidence="8" id="KW-0256">Endoplasmic reticulum</keyword>
<reference evidence="19 20" key="1">
    <citation type="journal article" date="2023" name="Sci. Data">
        <title>Genome assembly of the Korean intertidal mud-creeper Batillaria attramentaria.</title>
        <authorList>
            <person name="Patra A.K."/>
            <person name="Ho P.T."/>
            <person name="Jun S."/>
            <person name="Lee S.J."/>
            <person name="Kim Y."/>
            <person name="Won Y.J."/>
        </authorList>
    </citation>
    <scope>NUCLEOTIDE SEQUENCE [LARGE SCALE GENOMIC DNA]</scope>
    <source>
        <strain evidence="19">Wonlab-2016</strain>
    </source>
</reference>
<dbReference type="PANTHER" id="PTHR12147:SF22">
    <property type="entry name" value="ENDOPLASMIC RETICULUM METALLOPEPTIDASE 1"/>
    <property type="match status" value="1"/>
</dbReference>
<feature type="compositionally biased region" description="Basic residues" evidence="14">
    <location>
        <begin position="1"/>
        <end position="10"/>
    </location>
</feature>
<evidence type="ECO:0008006" key="21">
    <source>
        <dbReference type="Google" id="ProtNLM"/>
    </source>
</evidence>
<comment type="cofactor">
    <cofactor evidence="1">
        <name>Zn(2+)</name>
        <dbReference type="ChEBI" id="CHEBI:29105"/>
    </cofactor>
</comment>
<dbReference type="AlphaFoldDB" id="A0ABD0KAD9"/>
<evidence type="ECO:0000256" key="11">
    <source>
        <dbReference type="ARBA" id="ARBA00023049"/>
    </source>
</evidence>
<evidence type="ECO:0000256" key="1">
    <source>
        <dbReference type="ARBA" id="ARBA00001947"/>
    </source>
</evidence>
<evidence type="ECO:0000256" key="7">
    <source>
        <dbReference type="ARBA" id="ARBA00022801"/>
    </source>
</evidence>
<feature type="transmembrane region" description="Helical" evidence="15">
    <location>
        <begin position="599"/>
        <end position="621"/>
    </location>
</feature>
<dbReference type="PANTHER" id="PTHR12147">
    <property type="entry name" value="METALLOPEPTIDASE M28 FAMILY MEMBER"/>
    <property type="match status" value="1"/>
</dbReference>
<evidence type="ECO:0000256" key="15">
    <source>
        <dbReference type="SAM" id="Phobius"/>
    </source>
</evidence>
<evidence type="ECO:0000256" key="12">
    <source>
        <dbReference type="ARBA" id="ARBA00023136"/>
    </source>
</evidence>
<evidence type="ECO:0000256" key="5">
    <source>
        <dbReference type="ARBA" id="ARBA00022692"/>
    </source>
</evidence>
<dbReference type="Pfam" id="PF04389">
    <property type="entry name" value="Peptidase_M28"/>
    <property type="match status" value="1"/>
</dbReference>
<evidence type="ECO:0000256" key="3">
    <source>
        <dbReference type="ARBA" id="ARBA00010918"/>
    </source>
</evidence>
<evidence type="ECO:0000256" key="13">
    <source>
        <dbReference type="ARBA" id="ARBA00023180"/>
    </source>
</evidence>
<feature type="domain" description="Endoplasmic reticulum metallopeptidase 1-like C-terminal" evidence="17">
    <location>
        <begin position="661"/>
        <end position="888"/>
    </location>
</feature>